<reference evidence="2 3" key="1">
    <citation type="submission" date="2018-04" db="EMBL/GenBank/DDBJ databases">
        <title>Sphingobacterium cortibacter sp. nov.</title>
        <authorList>
            <person name="Li Y."/>
        </authorList>
    </citation>
    <scope>NUCLEOTIDE SEQUENCE [LARGE SCALE GENOMIC DNA]</scope>
    <source>
        <strain evidence="2 3">2c-3</strain>
    </source>
</reference>
<dbReference type="OrthoDB" id="9771846at2"/>
<proteinExistence type="predicted"/>
<gene>
    <name evidence="2" type="ORF">DC487_07845</name>
</gene>
<dbReference type="GO" id="GO:0016740">
    <property type="term" value="F:transferase activity"/>
    <property type="evidence" value="ECO:0007669"/>
    <property type="project" value="UniProtKB-KW"/>
</dbReference>
<keyword evidence="1" id="KW-0472">Membrane</keyword>
<keyword evidence="3" id="KW-1185">Reference proteome</keyword>
<dbReference type="Gene3D" id="3.40.50.2000">
    <property type="entry name" value="Glycogen Phosphorylase B"/>
    <property type="match status" value="1"/>
</dbReference>
<evidence type="ECO:0000256" key="1">
    <source>
        <dbReference type="SAM" id="Phobius"/>
    </source>
</evidence>
<dbReference type="Proteomes" id="UP000245627">
    <property type="component" value="Unassembled WGS sequence"/>
</dbReference>
<accession>A0A2T8HKB0</accession>
<name>A0A2T8HKB0_9SPHI</name>
<dbReference type="SUPFAM" id="SSF53756">
    <property type="entry name" value="UDP-Glycosyltransferase/glycogen phosphorylase"/>
    <property type="match status" value="1"/>
</dbReference>
<feature type="transmembrane region" description="Helical" evidence="1">
    <location>
        <begin position="53"/>
        <end position="73"/>
    </location>
</feature>
<comment type="caution">
    <text evidence="2">The sequence shown here is derived from an EMBL/GenBank/DDBJ whole genome shotgun (WGS) entry which is preliminary data.</text>
</comment>
<keyword evidence="1" id="KW-1133">Transmembrane helix</keyword>
<dbReference type="EMBL" id="QDKG01000002">
    <property type="protein sequence ID" value="PVH25835.1"/>
    <property type="molecule type" value="Genomic_DNA"/>
</dbReference>
<dbReference type="AlphaFoldDB" id="A0A2T8HKB0"/>
<keyword evidence="2" id="KW-0808">Transferase</keyword>
<dbReference type="RefSeq" id="WP_116775407.1">
    <property type="nucleotide sequence ID" value="NZ_QDKG01000002.1"/>
</dbReference>
<protein>
    <submittedName>
        <fullName evidence="2">Glycosyl transferase family 1</fullName>
    </submittedName>
</protein>
<organism evidence="2 3">
    <name type="scientific">Sphingobacterium corticibacter</name>
    <dbReference type="NCBI Taxonomy" id="2171749"/>
    <lineage>
        <taxon>Bacteria</taxon>
        <taxon>Pseudomonadati</taxon>
        <taxon>Bacteroidota</taxon>
        <taxon>Sphingobacteriia</taxon>
        <taxon>Sphingobacteriales</taxon>
        <taxon>Sphingobacteriaceae</taxon>
        <taxon>Sphingobacterium</taxon>
    </lineage>
</organism>
<sequence>MILFLATYPTESSEKDGMVQRIASIDAQFADRERAYLTIYNRKKTKKIIERRGLLTLYSLSLVRDFFLILRLFFSASNIYIHSLYNVPTYVFFFLYLVKRPIILDVHGVVPEENEFMGYHHYFEHFKKIEERLFKMSNLKIVTITDAMTKYYKEKYPNAKFSSLKYSIFPAHLQESPPQPKPIEDETINFVYAGNLQKWQNAEMMLESIAKLARNSNYHFYILTGELEEMVSLVREKIGEINNVEVLSVSPTELKNYYEKCHYGFVLRDDIIVNRVACPTKLIEYMFYGITPIVLSENMGDFNSLGYEFVRVNELNNLKARKSTINIEIIKKMQVENRSVNFRSLL</sequence>
<feature type="transmembrane region" description="Helical" evidence="1">
    <location>
        <begin position="79"/>
        <end position="98"/>
    </location>
</feature>
<keyword evidence="1" id="KW-0812">Transmembrane</keyword>
<evidence type="ECO:0000313" key="2">
    <source>
        <dbReference type="EMBL" id="PVH25835.1"/>
    </source>
</evidence>
<evidence type="ECO:0000313" key="3">
    <source>
        <dbReference type="Proteomes" id="UP000245627"/>
    </source>
</evidence>